<dbReference type="InterPro" id="IPR048355">
    <property type="entry name" value="MS_C"/>
</dbReference>
<evidence type="ECO:0000256" key="2">
    <source>
        <dbReference type="ARBA" id="ARBA00012636"/>
    </source>
</evidence>
<feature type="domain" description="Malate synthase N-terminal" evidence="9">
    <location>
        <begin position="3"/>
        <end position="64"/>
    </location>
</feature>
<comment type="caution">
    <text evidence="11">The sequence shown here is derived from an EMBL/GenBank/DDBJ whole genome shotgun (WGS) entry which is preliminary data.</text>
</comment>
<keyword evidence="4 7" id="KW-0816">Tricarboxylic acid cycle</keyword>
<evidence type="ECO:0000259" key="9">
    <source>
        <dbReference type="Pfam" id="PF20656"/>
    </source>
</evidence>
<dbReference type="NCBIfam" id="TIGR01344">
    <property type="entry name" value="malate_syn_A"/>
    <property type="match status" value="1"/>
</dbReference>
<dbReference type="InterPro" id="IPR006252">
    <property type="entry name" value="Malate_synthA"/>
</dbReference>
<evidence type="ECO:0000256" key="5">
    <source>
        <dbReference type="ARBA" id="ARBA00022679"/>
    </source>
</evidence>
<dbReference type="Proteomes" id="UP001501444">
    <property type="component" value="Unassembled WGS sequence"/>
</dbReference>
<comment type="similarity">
    <text evidence="1 7">Belongs to the malate synthase family.</text>
</comment>
<gene>
    <name evidence="11" type="primary">aceB_1</name>
    <name evidence="11" type="ORF">GCM10010170_000720</name>
</gene>
<dbReference type="Gene3D" id="3.20.20.360">
    <property type="entry name" value="Malate synthase, domain 3"/>
    <property type="match status" value="1"/>
</dbReference>
<dbReference type="InterPro" id="IPR019830">
    <property type="entry name" value="Malate_synthase_CS"/>
</dbReference>
<evidence type="ECO:0000256" key="1">
    <source>
        <dbReference type="ARBA" id="ARBA00006394"/>
    </source>
</evidence>
<accession>A0ABN3FBA6</accession>
<proteinExistence type="inferred from homology"/>
<dbReference type="InterPro" id="IPR011076">
    <property type="entry name" value="Malate_synth_sf"/>
</dbReference>
<dbReference type="SUPFAM" id="SSF51645">
    <property type="entry name" value="Malate synthase G"/>
    <property type="match status" value="1"/>
</dbReference>
<keyword evidence="3 7" id="KW-0329">Glyoxylate bypass</keyword>
<dbReference type="Pfam" id="PF01274">
    <property type="entry name" value="MS_TIM-barrel"/>
    <property type="match status" value="1"/>
</dbReference>
<dbReference type="RefSeq" id="WP_344610122.1">
    <property type="nucleotide sequence ID" value="NZ_BAAARV010000003.1"/>
</dbReference>
<keyword evidence="12" id="KW-1185">Reference proteome</keyword>
<dbReference type="PROSITE" id="PS00510">
    <property type="entry name" value="MALATE_SYNTHASE"/>
    <property type="match status" value="1"/>
</dbReference>
<sequence>MRYKIIGPMQDRFDEVLTAGALEFLVALDDRFAARRVALLDTRRARRARFATGQLPDFRPETAHVRADPAWRVVEPAPGLVDRRVEITGPPERRMTVNALNSGARVWMADFEDATAPTWDNIIGGQLTLIDARDRKIDFTDERGKRYVIGENPATVVVRPRGWHLVEKWIAIDGRPIPATFVDFGLYLYHCAGRERPYFYLPKLEDHREARLWNDIFVFAQQYFGLPQGTIRATVLIETITAAFEMEEILYELREHSAGLNAGRWDYIFSVIKNFGQWSDFVLPDRADVTMTVPFMRAYSELLVATCHRRGAHAIGGMAAFIPSRDPDVNAAAFERVFADKRREVGDGFDGSWVAHPGLVAACLEAFDPVLGERPNQLDRRRDDVDVAVTDLLSVDKTPGRVTAAGLRANVEVALRYIDAWLGGSGAVALHNLMEDAATAEIARCQVWQWLHHRTPLAEGGCVTEQLVRSLLAEALAGLVEGRSGEERARAVAAAGVFERTALEEDLPSFFTTDAYARHLAPSA</sequence>
<reference evidence="11 12" key="1">
    <citation type="journal article" date="2019" name="Int. J. Syst. Evol. Microbiol.">
        <title>The Global Catalogue of Microorganisms (GCM) 10K type strain sequencing project: providing services to taxonomists for standard genome sequencing and annotation.</title>
        <authorList>
            <consortium name="The Broad Institute Genomics Platform"/>
            <consortium name="The Broad Institute Genome Sequencing Center for Infectious Disease"/>
            <person name="Wu L."/>
            <person name="Ma J."/>
        </authorList>
    </citation>
    <scope>NUCLEOTIDE SEQUENCE [LARGE SCALE GENOMIC DNA]</scope>
    <source>
        <strain evidence="11 12">JCM 3272</strain>
    </source>
</reference>
<dbReference type="EMBL" id="BAAARV010000003">
    <property type="protein sequence ID" value="GAA2326169.1"/>
    <property type="molecule type" value="Genomic_DNA"/>
</dbReference>
<organism evidence="11 12">
    <name type="scientific">Dactylosporangium salmoneum</name>
    <dbReference type="NCBI Taxonomy" id="53361"/>
    <lineage>
        <taxon>Bacteria</taxon>
        <taxon>Bacillati</taxon>
        <taxon>Actinomycetota</taxon>
        <taxon>Actinomycetes</taxon>
        <taxon>Micromonosporales</taxon>
        <taxon>Micromonosporaceae</taxon>
        <taxon>Dactylosporangium</taxon>
    </lineage>
</organism>
<dbReference type="PANTHER" id="PTHR42902">
    <property type="entry name" value="MALATE SYNTHASE"/>
    <property type="match status" value="1"/>
</dbReference>
<dbReference type="PANTHER" id="PTHR42902:SF1">
    <property type="entry name" value="MALATE SYNTHASE 1-RELATED"/>
    <property type="match status" value="1"/>
</dbReference>
<evidence type="ECO:0000259" key="8">
    <source>
        <dbReference type="Pfam" id="PF01274"/>
    </source>
</evidence>
<comment type="catalytic activity">
    <reaction evidence="6 7">
        <text>glyoxylate + acetyl-CoA + H2O = (S)-malate + CoA + H(+)</text>
        <dbReference type="Rhea" id="RHEA:18181"/>
        <dbReference type="ChEBI" id="CHEBI:15377"/>
        <dbReference type="ChEBI" id="CHEBI:15378"/>
        <dbReference type="ChEBI" id="CHEBI:15589"/>
        <dbReference type="ChEBI" id="CHEBI:36655"/>
        <dbReference type="ChEBI" id="CHEBI:57287"/>
        <dbReference type="ChEBI" id="CHEBI:57288"/>
        <dbReference type="EC" id="2.3.3.9"/>
    </reaction>
</comment>
<comment type="pathway">
    <text evidence="7">Carbohydrate metabolism; glyoxylate cycle; (S)-malate from isocitrate: step 2/2.</text>
</comment>
<evidence type="ECO:0000313" key="11">
    <source>
        <dbReference type="EMBL" id="GAA2326169.1"/>
    </source>
</evidence>
<keyword evidence="5 7" id="KW-0808">Transferase</keyword>
<evidence type="ECO:0000256" key="7">
    <source>
        <dbReference type="RuleBase" id="RU000555"/>
    </source>
</evidence>
<dbReference type="Gene3D" id="1.20.1220.12">
    <property type="entry name" value="Malate synthase, domain III"/>
    <property type="match status" value="1"/>
</dbReference>
<dbReference type="Pfam" id="PF20656">
    <property type="entry name" value="MS_N"/>
    <property type="match status" value="1"/>
</dbReference>
<dbReference type="InterPro" id="IPR048356">
    <property type="entry name" value="MS_N"/>
</dbReference>
<feature type="domain" description="Malate synthase C-terminal" evidence="10">
    <location>
        <begin position="402"/>
        <end position="517"/>
    </location>
</feature>
<evidence type="ECO:0000256" key="4">
    <source>
        <dbReference type="ARBA" id="ARBA00022532"/>
    </source>
</evidence>
<dbReference type="Pfam" id="PF20659">
    <property type="entry name" value="MS_C"/>
    <property type="match status" value="1"/>
</dbReference>
<name>A0ABN3FBA6_9ACTN</name>
<evidence type="ECO:0000256" key="3">
    <source>
        <dbReference type="ARBA" id="ARBA00022435"/>
    </source>
</evidence>
<dbReference type="InterPro" id="IPR044856">
    <property type="entry name" value="Malate_synth_C_sf"/>
</dbReference>
<dbReference type="InterPro" id="IPR001465">
    <property type="entry name" value="Malate_synthase_TIM"/>
</dbReference>
<dbReference type="InterPro" id="IPR046363">
    <property type="entry name" value="MS_N_TIM-barrel_dom"/>
</dbReference>
<dbReference type="EC" id="2.3.3.9" evidence="2 7"/>
<protein>
    <recommendedName>
        <fullName evidence="2 7">Malate synthase</fullName>
        <ecNumber evidence="2 7">2.3.3.9</ecNumber>
    </recommendedName>
</protein>
<feature type="domain" description="Malate synthase TIM barrel" evidence="8">
    <location>
        <begin position="155"/>
        <end position="394"/>
    </location>
</feature>
<dbReference type="CDD" id="cd00727">
    <property type="entry name" value="malate_synt_A"/>
    <property type="match status" value="1"/>
</dbReference>
<dbReference type="PIRSF" id="PIRSF001363">
    <property type="entry name" value="Malate_synth"/>
    <property type="match status" value="1"/>
</dbReference>
<evidence type="ECO:0000313" key="12">
    <source>
        <dbReference type="Proteomes" id="UP001501444"/>
    </source>
</evidence>
<evidence type="ECO:0000259" key="10">
    <source>
        <dbReference type="Pfam" id="PF20659"/>
    </source>
</evidence>
<evidence type="ECO:0000256" key="6">
    <source>
        <dbReference type="ARBA" id="ARBA00047918"/>
    </source>
</evidence>